<feature type="region of interest" description="Disordered" evidence="1">
    <location>
        <begin position="1"/>
        <end position="120"/>
    </location>
</feature>
<dbReference type="Proteomes" id="UP001529369">
    <property type="component" value="Unassembled WGS sequence"/>
</dbReference>
<name>A0ABT8A9P8_9PROT</name>
<feature type="compositionally biased region" description="Pro residues" evidence="1">
    <location>
        <begin position="30"/>
        <end position="55"/>
    </location>
</feature>
<sequence length="120" mass="12403">MAALASPPAPAESRRRRRPPAQPQAAAAAAPPPPPPAIDGPPPPSRIPGLEPAPVPRTGLVQGPLSDREPKPRLSFGLPTASELPQGQTFTRADPTPDRRAPSGGGNWLPSPGAMLRVPF</sequence>
<proteinExistence type="predicted"/>
<protein>
    <submittedName>
        <fullName evidence="2">Uncharacterized protein</fullName>
    </submittedName>
</protein>
<keyword evidence="3" id="KW-1185">Reference proteome</keyword>
<dbReference type="EMBL" id="JAUFPN010000173">
    <property type="protein sequence ID" value="MDN3566425.1"/>
    <property type="molecule type" value="Genomic_DNA"/>
</dbReference>
<accession>A0ABT8A9P8</accession>
<comment type="caution">
    <text evidence="2">The sequence shown here is derived from an EMBL/GenBank/DDBJ whole genome shotgun (WGS) entry which is preliminary data.</text>
</comment>
<evidence type="ECO:0000256" key="1">
    <source>
        <dbReference type="SAM" id="MobiDB-lite"/>
    </source>
</evidence>
<gene>
    <name evidence="2" type="ORF">QWZ14_18795</name>
</gene>
<evidence type="ECO:0000313" key="2">
    <source>
        <dbReference type="EMBL" id="MDN3566425.1"/>
    </source>
</evidence>
<organism evidence="2 3">
    <name type="scientific">Paeniroseomonas aquatica</name>
    <dbReference type="NCBI Taxonomy" id="373043"/>
    <lineage>
        <taxon>Bacteria</taxon>
        <taxon>Pseudomonadati</taxon>
        <taxon>Pseudomonadota</taxon>
        <taxon>Alphaproteobacteria</taxon>
        <taxon>Acetobacterales</taxon>
        <taxon>Acetobacteraceae</taxon>
        <taxon>Paeniroseomonas</taxon>
    </lineage>
</organism>
<dbReference type="RefSeq" id="WP_290318349.1">
    <property type="nucleotide sequence ID" value="NZ_JAUFPN010000173.1"/>
</dbReference>
<reference evidence="3" key="1">
    <citation type="journal article" date="2019" name="Int. J. Syst. Evol. Microbiol.">
        <title>The Global Catalogue of Microorganisms (GCM) 10K type strain sequencing project: providing services to taxonomists for standard genome sequencing and annotation.</title>
        <authorList>
            <consortium name="The Broad Institute Genomics Platform"/>
            <consortium name="The Broad Institute Genome Sequencing Center for Infectious Disease"/>
            <person name="Wu L."/>
            <person name="Ma J."/>
        </authorList>
    </citation>
    <scope>NUCLEOTIDE SEQUENCE [LARGE SCALE GENOMIC DNA]</scope>
    <source>
        <strain evidence="3">CECT 7131</strain>
    </source>
</reference>
<evidence type="ECO:0000313" key="3">
    <source>
        <dbReference type="Proteomes" id="UP001529369"/>
    </source>
</evidence>